<protein>
    <submittedName>
        <fullName evidence="2">ABC-type transport system, periplasmic component</fullName>
    </submittedName>
</protein>
<sequence length="587" mass="65850">MDDTNDSQNTLTRRQVVAGGAVGLAGLSGGCLGPIQNVLGLASASQVSLRVVAPPVDWDRRANAIAGRLVSRLEQVGIDARFPLLPPKQFREQVLYRRDFDMYVGTMPVGRDPDFLRSLLHSTHTNDLGWQNPFGFTDKTLDERFDDQRRQSGSQRTGTIHDILRTIANEQPFVPIATDNAIAAVRSDVADAFDGWQRVPLREPIWLLGIDPVEGAEPRQTFRVTTKNDLPTEQLNPLVPWISEFDPTTSLLYDPLARRYDGSIRPWLAREWSVDGAELTLTLRSDLRWHDGEPLTAEDIRFTYEFISDTSLGSSDADYPVPRFRRQASLVDTVEVLGQRRVRMSIDASPPVTPMALTLPLLPEHVWQSRTDVVDMRAGLTRAITHANTNPVGSGPMALESRRGGHTLRLRRFDHHPINRDDGSELADRFGPLAFSELEMLVTPSDLNMVEFLEGGEADVTVPRLDNELVSRIESKESLSLATSSSRTLYHVGFNARRRPLHTPGFRRAVAHLLNKARIVETVFDGYARPRTVPVHDRSWVPDDLRWNGGDPEVPFAGIEDELDIERAREHFRSAGYYYADGGQLVY</sequence>
<accession>A0A897NEU5</accession>
<organism evidence="2 3">
    <name type="scientific">Halapricum desulfuricans</name>
    <dbReference type="NCBI Taxonomy" id="2841257"/>
    <lineage>
        <taxon>Archaea</taxon>
        <taxon>Methanobacteriati</taxon>
        <taxon>Methanobacteriota</taxon>
        <taxon>Stenosarchaea group</taxon>
        <taxon>Halobacteria</taxon>
        <taxon>Halobacteriales</taxon>
        <taxon>Haloarculaceae</taxon>
        <taxon>Halapricum</taxon>
    </lineage>
</organism>
<dbReference type="PROSITE" id="PS51318">
    <property type="entry name" value="TAT"/>
    <property type="match status" value="1"/>
</dbReference>
<dbReference type="InterPro" id="IPR039424">
    <property type="entry name" value="SBP_5"/>
</dbReference>
<dbReference type="InterPro" id="IPR000914">
    <property type="entry name" value="SBP_5_dom"/>
</dbReference>
<reference evidence="2" key="1">
    <citation type="submission" date="2020-11" db="EMBL/GenBank/DDBJ databases">
        <title>Carbohydrate-dependent, anaerobic sulfur respiration: A novel catabolism in halophilic archaea.</title>
        <authorList>
            <person name="Sorokin D.Y."/>
            <person name="Messina E."/>
            <person name="Smedile F."/>
            <person name="La Cono V."/>
            <person name="Hallsworth J.E."/>
            <person name="Yakimov M.M."/>
        </authorList>
    </citation>
    <scope>NUCLEOTIDE SEQUENCE</scope>
    <source>
        <strain evidence="2">HSR-Bgl</strain>
    </source>
</reference>
<dbReference type="CDD" id="cd00995">
    <property type="entry name" value="PBP2_NikA_DppA_OppA_like"/>
    <property type="match status" value="1"/>
</dbReference>
<dbReference type="InterPro" id="IPR006311">
    <property type="entry name" value="TAT_signal"/>
</dbReference>
<dbReference type="PANTHER" id="PTHR30290">
    <property type="entry name" value="PERIPLASMIC BINDING COMPONENT OF ABC TRANSPORTER"/>
    <property type="match status" value="1"/>
</dbReference>
<dbReference type="Gene3D" id="3.40.190.10">
    <property type="entry name" value="Periplasmic binding protein-like II"/>
    <property type="match status" value="1"/>
</dbReference>
<gene>
    <name evidence="2" type="primary">ddpA2</name>
    <name evidence="2" type="ORF">HSBGL_0764</name>
</gene>
<dbReference type="GO" id="GO:0015833">
    <property type="term" value="P:peptide transport"/>
    <property type="evidence" value="ECO:0007669"/>
    <property type="project" value="TreeGrafter"/>
</dbReference>
<feature type="domain" description="Solute-binding protein family 5" evidence="1">
    <location>
        <begin position="264"/>
        <end position="583"/>
    </location>
</feature>
<dbReference type="AlphaFoldDB" id="A0A897NEU5"/>
<evidence type="ECO:0000259" key="1">
    <source>
        <dbReference type="Pfam" id="PF00496"/>
    </source>
</evidence>
<dbReference type="GeneID" id="68860293"/>
<dbReference type="Gene3D" id="3.10.105.10">
    <property type="entry name" value="Dipeptide-binding Protein, Domain 3"/>
    <property type="match status" value="2"/>
</dbReference>
<evidence type="ECO:0000313" key="2">
    <source>
        <dbReference type="EMBL" id="QSG11197.1"/>
    </source>
</evidence>
<name>A0A897NEU5_9EURY</name>
<dbReference type="GO" id="GO:1904680">
    <property type="term" value="F:peptide transmembrane transporter activity"/>
    <property type="evidence" value="ECO:0007669"/>
    <property type="project" value="TreeGrafter"/>
</dbReference>
<dbReference type="Proteomes" id="UP000663305">
    <property type="component" value="Chromosome"/>
</dbReference>
<dbReference type="EMBL" id="CP064789">
    <property type="protein sequence ID" value="QSG11197.1"/>
    <property type="molecule type" value="Genomic_DNA"/>
</dbReference>
<dbReference type="SUPFAM" id="SSF53850">
    <property type="entry name" value="Periplasmic binding protein-like II"/>
    <property type="match status" value="2"/>
</dbReference>
<dbReference type="RefSeq" id="WP_229125670.1">
    <property type="nucleotide sequence ID" value="NZ_CP064789.1"/>
</dbReference>
<proteinExistence type="predicted"/>
<evidence type="ECO:0000313" key="3">
    <source>
        <dbReference type="Proteomes" id="UP000663305"/>
    </source>
</evidence>
<dbReference type="Pfam" id="PF00496">
    <property type="entry name" value="SBP_bac_5"/>
    <property type="match status" value="1"/>
</dbReference>